<organism evidence="2 3">
    <name type="scientific">Psophocarpus tetragonolobus</name>
    <name type="common">Winged bean</name>
    <name type="synonym">Dolichos tetragonolobus</name>
    <dbReference type="NCBI Taxonomy" id="3891"/>
    <lineage>
        <taxon>Eukaryota</taxon>
        <taxon>Viridiplantae</taxon>
        <taxon>Streptophyta</taxon>
        <taxon>Embryophyta</taxon>
        <taxon>Tracheophyta</taxon>
        <taxon>Spermatophyta</taxon>
        <taxon>Magnoliopsida</taxon>
        <taxon>eudicotyledons</taxon>
        <taxon>Gunneridae</taxon>
        <taxon>Pentapetalae</taxon>
        <taxon>rosids</taxon>
        <taxon>fabids</taxon>
        <taxon>Fabales</taxon>
        <taxon>Fabaceae</taxon>
        <taxon>Papilionoideae</taxon>
        <taxon>50 kb inversion clade</taxon>
        <taxon>NPAAA clade</taxon>
        <taxon>indigoferoid/millettioid clade</taxon>
        <taxon>Phaseoleae</taxon>
        <taxon>Psophocarpus</taxon>
    </lineage>
</organism>
<accession>A0AAN9XRB3</accession>
<gene>
    <name evidence="2" type="ORF">VNO78_06343</name>
</gene>
<proteinExistence type="predicted"/>
<evidence type="ECO:0000313" key="3">
    <source>
        <dbReference type="Proteomes" id="UP001386955"/>
    </source>
</evidence>
<evidence type="ECO:0000313" key="2">
    <source>
        <dbReference type="EMBL" id="KAK7405145.1"/>
    </source>
</evidence>
<evidence type="ECO:0000256" key="1">
    <source>
        <dbReference type="SAM" id="MobiDB-lite"/>
    </source>
</evidence>
<feature type="region of interest" description="Disordered" evidence="1">
    <location>
        <begin position="101"/>
        <end position="135"/>
    </location>
</feature>
<sequence>MVCGTSIHYDRDAINDFLGGNFTLAGDGLDTFTKLKKNMYMLPHVLADKLCLPGRSYEVGRTGKLKYDIDIAQIVSNEIHSCVLSTPAPSGVSKPLAFQGEQASIEQETGDEAADEEIGEAVDEEEAAKEEEQEE</sequence>
<keyword evidence="3" id="KW-1185">Reference proteome</keyword>
<comment type="caution">
    <text evidence="2">The sequence shown here is derived from an EMBL/GenBank/DDBJ whole genome shotgun (WGS) entry which is preliminary data.</text>
</comment>
<protein>
    <submittedName>
        <fullName evidence="2">Uncharacterized protein</fullName>
    </submittedName>
</protein>
<name>A0AAN9XRB3_PSOTE</name>
<feature type="compositionally biased region" description="Acidic residues" evidence="1">
    <location>
        <begin position="108"/>
        <end position="135"/>
    </location>
</feature>
<reference evidence="2 3" key="1">
    <citation type="submission" date="2024-01" db="EMBL/GenBank/DDBJ databases">
        <title>The genomes of 5 underutilized Papilionoideae crops provide insights into root nodulation and disease resistanc.</title>
        <authorList>
            <person name="Jiang F."/>
        </authorList>
    </citation>
    <scope>NUCLEOTIDE SEQUENCE [LARGE SCALE GENOMIC DNA]</scope>
    <source>
        <strain evidence="2">DUOXIRENSHENG_FW03</strain>
        <tissue evidence="2">Leaves</tissue>
    </source>
</reference>
<dbReference type="AlphaFoldDB" id="A0AAN9XRB3"/>
<dbReference type="Proteomes" id="UP001386955">
    <property type="component" value="Unassembled WGS sequence"/>
</dbReference>
<dbReference type="EMBL" id="JAYMYS010000002">
    <property type="protein sequence ID" value="KAK7405145.1"/>
    <property type="molecule type" value="Genomic_DNA"/>
</dbReference>